<dbReference type="GO" id="GO:0002161">
    <property type="term" value="F:aminoacyl-tRNA deacylase activity"/>
    <property type="evidence" value="ECO:0007669"/>
    <property type="project" value="InterPro"/>
</dbReference>
<dbReference type="eggNOG" id="COG2606">
    <property type="taxonomic scope" value="Bacteria"/>
</dbReference>
<proteinExistence type="inferred from homology"/>
<evidence type="ECO:0000256" key="4">
    <source>
        <dbReference type="PIRNR" id="PIRNR006181"/>
    </source>
</evidence>
<feature type="domain" description="YbaK/aminoacyl-tRNA synthetase-associated" evidence="5">
    <location>
        <begin position="38"/>
        <end position="150"/>
    </location>
</feature>
<dbReference type="PANTHER" id="PTHR30411">
    <property type="entry name" value="CYTOPLASMIC PROTEIN"/>
    <property type="match status" value="1"/>
</dbReference>
<dbReference type="Pfam" id="PF04073">
    <property type="entry name" value="tRNA_edit"/>
    <property type="match status" value="1"/>
</dbReference>
<evidence type="ECO:0000313" key="7">
    <source>
        <dbReference type="Proteomes" id="UP000005926"/>
    </source>
</evidence>
<keyword evidence="3 4" id="KW-0456">Lyase</keyword>
<accession>C8NG38</accession>
<dbReference type="PIRSF" id="PIRSF006181">
    <property type="entry name" value="EbsC_YbaK"/>
    <property type="match status" value="1"/>
</dbReference>
<comment type="caution">
    <text evidence="6">The sequence shown here is derived from an EMBL/GenBank/DDBJ whole genome shotgun (WGS) entry which is preliminary data.</text>
</comment>
<evidence type="ECO:0000256" key="1">
    <source>
        <dbReference type="ARBA" id="ARBA00009798"/>
    </source>
</evidence>
<dbReference type="Proteomes" id="UP000005926">
    <property type="component" value="Unassembled WGS sequence"/>
</dbReference>
<dbReference type="HOGENOM" id="CLU_094875_3_0_9"/>
<dbReference type="Gene3D" id="3.90.960.10">
    <property type="entry name" value="YbaK/aminoacyl-tRNA synthetase-associated domain"/>
    <property type="match status" value="1"/>
</dbReference>
<dbReference type="PANTHER" id="PTHR30411:SF0">
    <property type="entry name" value="CYS-TRNA(PRO)_CYS-TRNA(CYS) DEACYLASE YBAK"/>
    <property type="match status" value="1"/>
</dbReference>
<dbReference type="CDD" id="cd00002">
    <property type="entry name" value="YbaK_deacylase"/>
    <property type="match status" value="1"/>
</dbReference>
<gene>
    <name evidence="6" type="primary">ebsC</name>
    <name evidence="6" type="ORF">HMPREF0444_0883</name>
</gene>
<organism evidence="6 7">
    <name type="scientific">Granulicatella adiacens ATCC 49175</name>
    <dbReference type="NCBI Taxonomy" id="638301"/>
    <lineage>
        <taxon>Bacteria</taxon>
        <taxon>Bacillati</taxon>
        <taxon>Bacillota</taxon>
        <taxon>Bacilli</taxon>
        <taxon>Lactobacillales</taxon>
        <taxon>Carnobacteriaceae</taxon>
        <taxon>Granulicatella</taxon>
    </lineage>
</organism>
<dbReference type="GeneID" id="78412781"/>
<dbReference type="RefSeq" id="WP_005606876.1">
    <property type="nucleotide sequence ID" value="NZ_CP102283.1"/>
</dbReference>
<name>C8NG38_9LACT</name>
<protein>
    <recommendedName>
        <fullName evidence="4">Cys-tRNA(Pro)/Cys-tRNA(Cys) deacylase</fullName>
        <ecNumber evidence="4">4.2.-.-</ecNumber>
    </recommendedName>
</protein>
<dbReference type="GO" id="GO:0016829">
    <property type="term" value="F:lyase activity"/>
    <property type="evidence" value="ECO:0007669"/>
    <property type="project" value="UniProtKB-KW"/>
</dbReference>
<keyword evidence="2 4" id="KW-0648">Protein biosynthesis</keyword>
<dbReference type="SUPFAM" id="SSF55826">
    <property type="entry name" value="YbaK/ProRS associated domain"/>
    <property type="match status" value="1"/>
</dbReference>
<dbReference type="InterPro" id="IPR004369">
    <property type="entry name" value="Prolyl-tRNA_editing_YbaK/EbsC"/>
</dbReference>
<evidence type="ECO:0000259" key="5">
    <source>
        <dbReference type="Pfam" id="PF04073"/>
    </source>
</evidence>
<evidence type="ECO:0000313" key="6">
    <source>
        <dbReference type="EMBL" id="EEW37524.1"/>
    </source>
</evidence>
<dbReference type="AlphaFoldDB" id="C8NG38"/>
<sequence length="167" mass="18574">MKKKKVIKTNAVRMVEQAKIPYVIHEYDVDTAHLDALHAADGMGIPVEEVYKTIVLTGDRTGHLVACIAAHKELDLKQVAKISGNKRVELLSLDQLEPLTGYVRGGCSPIGMKKKFPTFIEESAMHHKTIRISAGKRGLQMELAPKDLQKMTEATLFNNASHEEIDE</sequence>
<dbReference type="GO" id="GO:0006412">
    <property type="term" value="P:translation"/>
    <property type="evidence" value="ECO:0007669"/>
    <property type="project" value="UniProtKB-KW"/>
</dbReference>
<comment type="similarity">
    <text evidence="1 4">Belongs to the prolyl-tRNA editing family. YbaK/EbsC subfamily.</text>
</comment>
<dbReference type="InterPro" id="IPR007214">
    <property type="entry name" value="YbaK/aa-tRNA-synth-assoc-dom"/>
</dbReference>
<evidence type="ECO:0000256" key="2">
    <source>
        <dbReference type="ARBA" id="ARBA00022917"/>
    </source>
</evidence>
<dbReference type="EMBL" id="ACKZ01000016">
    <property type="protein sequence ID" value="EEW37524.1"/>
    <property type="molecule type" value="Genomic_DNA"/>
</dbReference>
<dbReference type="NCBIfam" id="TIGR00011">
    <property type="entry name" value="YbaK_EbsC"/>
    <property type="match status" value="1"/>
</dbReference>
<keyword evidence="7" id="KW-1185">Reference proteome</keyword>
<dbReference type="InterPro" id="IPR036754">
    <property type="entry name" value="YbaK/aa-tRNA-synt-asso_dom_sf"/>
</dbReference>
<reference evidence="6 7" key="1">
    <citation type="submission" date="2009-08" db="EMBL/GenBank/DDBJ databases">
        <authorList>
            <person name="Muzny D."/>
            <person name="Qin X."/>
            <person name="Deng J."/>
            <person name="Jiang H."/>
            <person name="Liu Y."/>
            <person name="Qu J."/>
            <person name="Song X.-Z."/>
            <person name="Zhang L."/>
            <person name="Thornton R."/>
            <person name="Coyle M."/>
            <person name="Francisco L."/>
            <person name="Jackson L."/>
            <person name="Javaid M."/>
            <person name="Korchina V."/>
            <person name="Kovar C."/>
            <person name="Mata R."/>
            <person name="Mathew T."/>
            <person name="Ngo R."/>
            <person name="Nguyen L."/>
            <person name="Nguyen N."/>
            <person name="Okwuonu G."/>
            <person name="Ongeri F."/>
            <person name="Pham C."/>
            <person name="Simmons D."/>
            <person name="Wilczek-Boney K."/>
            <person name="Hale W."/>
            <person name="Jakkamsetti A."/>
            <person name="Pham P."/>
            <person name="Ruth R."/>
            <person name="San Lucas F."/>
            <person name="Warren J."/>
            <person name="Zhang J."/>
            <person name="Zhao Z."/>
            <person name="Zhou C."/>
            <person name="Zhu D."/>
            <person name="Lee S."/>
            <person name="Bess C."/>
            <person name="Blankenburg K."/>
            <person name="Forbes L."/>
            <person name="Fu Q."/>
            <person name="Gubbala S."/>
            <person name="Hirani K."/>
            <person name="Jayaseelan J.C."/>
            <person name="Lara F."/>
            <person name="Munidasa M."/>
            <person name="Palculict T."/>
            <person name="Patil S."/>
            <person name="Pu L.-L."/>
            <person name="Saada N."/>
            <person name="Tang L."/>
            <person name="Weissenberger G."/>
            <person name="Zhu Y."/>
            <person name="Hemphill L."/>
            <person name="Shang Y."/>
            <person name="Youmans B."/>
            <person name="Ayvaz T."/>
            <person name="Ross M."/>
            <person name="Santibanez J."/>
            <person name="Aqrawi P."/>
            <person name="Gross S."/>
            <person name="Joshi V."/>
            <person name="Fowler G."/>
            <person name="Nazareth L."/>
            <person name="Reid J."/>
            <person name="Worley K."/>
            <person name="Petrosino J."/>
            <person name="Highlander S."/>
            <person name="Gibbs R."/>
        </authorList>
    </citation>
    <scope>NUCLEOTIDE SEQUENCE [LARGE SCALE GENOMIC DNA]</scope>
    <source>
        <strain evidence="6 7">ATCC 49175</strain>
    </source>
</reference>
<dbReference type="STRING" id="638301.HMPREF0444_0883"/>
<evidence type="ECO:0000256" key="3">
    <source>
        <dbReference type="ARBA" id="ARBA00023239"/>
    </source>
</evidence>
<dbReference type="EC" id="4.2.-.-" evidence="4"/>